<protein>
    <submittedName>
        <fullName evidence="1">DUF3800 domain-containing protein</fullName>
    </submittedName>
</protein>
<gene>
    <name evidence="1" type="ORF">OUY24_25580</name>
</gene>
<name>A0ABT4T3B0_9ACTN</name>
<evidence type="ECO:0000313" key="1">
    <source>
        <dbReference type="EMBL" id="MDA0644012.1"/>
    </source>
</evidence>
<organism evidence="1 2">
    <name type="scientific">Nonomuraea ferruginea</name>
    <dbReference type="NCBI Taxonomy" id="46174"/>
    <lineage>
        <taxon>Bacteria</taxon>
        <taxon>Bacillati</taxon>
        <taxon>Actinomycetota</taxon>
        <taxon>Actinomycetes</taxon>
        <taxon>Streptosporangiales</taxon>
        <taxon>Streptosporangiaceae</taxon>
        <taxon>Nonomuraea</taxon>
    </lineage>
</organism>
<dbReference type="EMBL" id="JAPNUD010000082">
    <property type="protein sequence ID" value="MDA0644012.1"/>
    <property type="molecule type" value="Genomic_DNA"/>
</dbReference>
<keyword evidence="2" id="KW-1185">Reference proteome</keyword>
<accession>A0ABT4T3B0</accession>
<proteinExistence type="predicted"/>
<reference evidence="1 2" key="1">
    <citation type="submission" date="2022-11" db="EMBL/GenBank/DDBJ databases">
        <title>Nonomuraea corallina sp. nov., a new species of the genus Nonomuraea isolated from sea side sediment in Thai sea.</title>
        <authorList>
            <person name="Ngamcharungchit C."/>
            <person name="Matsumoto A."/>
            <person name="Suriyachadkun C."/>
            <person name="Panbangred W."/>
            <person name="Inahashi Y."/>
            <person name="Intra B."/>
        </authorList>
    </citation>
    <scope>NUCLEOTIDE SEQUENCE [LARGE SCALE GENOMIC DNA]</scope>
    <source>
        <strain evidence="1 2">DSM 43553</strain>
    </source>
</reference>
<evidence type="ECO:0000313" key="2">
    <source>
        <dbReference type="Proteomes" id="UP001212498"/>
    </source>
</evidence>
<comment type="caution">
    <text evidence="1">The sequence shown here is derived from an EMBL/GenBank/DDBJ whole genome shotgun (WGS) entry which is preliminary data.</text>
</comment>
<sequence>MFTAFVDESMRRRPDDDNIYAMAAITLHATGHHDARLTLESLRLGKNPRLHWRDEPIARQLVIADAISKLPLAAVVAVHIYDTTCRTERARRRCLERLLLELEGAGVTEVVVESRSPSQDHLDLLFVMALRKSRVISKAIMVHWRPSHQEPLLWAADAVVSATTWWIDGHGAGFERLQERVRVVCVD</sequence>
<dbReference type="Proteomes" id="UP001212498">
    <property type="component" value="Unassembled WGS sequence"/>
</dbReference>